<sequence>MYQSRSPIHGMWIGPLGIECQELELQFVVTLRREFYLRSRQRPRKTPYVALLQIVVPVPDIRFPGA</sequence>
<evidence type="ECO:0000313" key="2">
    <source>
        <dbReference type="Proteomes" id="UP001066276"/>
    </source>
</evidence>
<accession>A0AAV7N5R0</accession>
<comment type="caution">
    <text evidence="1">The sequence shown here is derived from an EMBL/GenBank/DDBJ whole genome shotgun (WGS) entry which is preliminary data.</text>
</comment>
<name>A0AAV7N5R0_PLEWA</name>
<gene>
    <name evidence="1" type="ORF">NDU88_008150</name>
</gene>
<evidence type="ECO:0000313" key="1">
    <source>
        <dbReference type="EMBL" id="KAJ1110804.1"/>
    </source>
</evidence>
<reference evidence="1" key="1">
    <citation type="journal article" date="2022" name="bioRxiv">
        <title>Sequencing and chromosome-scale assembly of the giantPleurodeles waltlgenome.</title>
        <authorList>
            <person name="Brown T."/>
            <person name="Elewa A."/>
            <person name="Iarovenko S."/>
            <person name="Subramanian E."/>
            <person name="Araus A.J."/>
            <person name="Petzold A."/>
            <person name="Susuki M."/>
            <person name="Suzuki K.-i.T."/>
            <person name="Hayashi T."/>
            <person name="Toyoda A."/>
            <person name="Oliveira C."/>
            <person name="Osipova E."/>
            <person name="Leigh N.D."/>
            <person name="Simon A."/>
            <person name="Yun M.H."/>
        </authorList>
    </citation>
    <scope>NUCLEOTIDE SEQUENCE</scope>
    <source>
        <strain evidence="1">20211129_DDA</strain>
        <tissue evidence="1">Liver</tissue>
    </source>
</reference>
<dbReference type="EMBL" id="JANPWB010000013">
    <property type="protein sequence ID" value="KAJ1110804.1"/>
    <property type="molecule type" value="Genomic_DNA"/>
</dbReference>
<keyword evidence="2" id="KW-1185">Reference proteome</keyword>
<dbReference type="AlphaFoldDB" id="A0AAV7N5R0"/>
<proteinExistence type="predicted"/>
<organism evidence="1 2">
    <name type="scientific">Pleurodeles waltl</name>
    <name type="common">Iberian ribbed newt</name>
    <dbReference type="NCBI Taxonomy" id="8319"/>
    <lineage>
        <taxon>Eukaryota</taxon>
        <taxon>Metazoa</taxon>
        <taxon>Chordata</taxon>
        <taxon>Craniata</taxon>
        <taxon>Vertebrata</taxon>
        <taxon>Euteleostomi</taxon>
        <taxon>Amphibia</taxon>
        <taxon>Batrachia</taxon>
        <taxon>Caudata</taxon>
        <taxon>Salamandroidea</taxon>
        <taxon>Salamandridae</taxon>
        <taxon>Pleurodelinae</taxon>
        <taxon>Pleurodeles</taxon>
    </lineage>
</organism>
<protein>
    <submittedName>
        <fullName evidence="1">Uncharacterized protein</fullName>
    </submittedName>
</protein>
<dbReference type="Proteomes" id="UP001066276">
    <property type="component" value="Chromosome 9"/>
</dbReference>